<dbReference type="EMBL" id="NKYE01000021">
    <property type="protein sequence ID" value="OZM70322.1"/>
    <property type="molecule type" value="Genomic_DNA"/>
</dbReference>
<dbReference type="AlphaFoldDB" id="A0A263CW13"/>
<accession>A0A263CW13</accession>
<organism evidence="5 6">
    <name type="scientific">Amycolatopsis antarctica</name>
    <dbReference type="NCBI Taxonomy" id="1854586"/>
    <lineage>
        <taxon>Bacteria</taxon>
        <taxon>Bacillati</taxon>
        <taxon>Actinomycetota</taxon>
        <taxon>Actinomycetes</taxon>
        <taxon>Pseudonocardiales</taxon>
        <taxon>Pseudonocardiaceae</taxon>
        <taxon>Amycolatopsis</taxon>
    </lineage>
</organism>
<evidence type="ECO:0000313" key="6">
    <source>
        <dbReference type="Proteomes" id="UP000242444"/>
    </source>
</evidence>
<reference evidence="5 6" key="1">
    <citation type="submission" date="2017-07" db="EMBL/GenBank/DDBJ databases">
        <title>Amycolatopsis antarcticus sp. nov., isolated from the surface of an Antarcticus brown macroalga.</title>
        <authorList>
            <person name="Wang J."/>
            <person name="Leiva S."/>
            <person name="Huang J."/>
            <person name="Huang Y."/>
        </authorList>
    </citation>
    <scope>NUCLEOTIDE SEQUENCE [LARGE SCALE GENOMIC DNA]</scope>
    <source>
        <strain evidence="5 6">AU-G6</strain>
    </source>
</reference>
<dbReference type="Pfam" id="PF13556">
    <property type="entry name" value="HTH_30"/>
    <property type="match status" value="1"/>
</dbReference>
<feature type="domain" description="PucR C-terminal helix-turn-helix" evidence="3">
    <location>
        <begin position="483"/>
        <end position="537"/>
    </location>
</feature>
<evidence type="ECO:0000256" key="2">
    <source>
        <dbReference type="SAM" id="MobiDB-lite"/>
    </source>
</evidence>
<comment type="caution">
    <text evidence="5">The sequence shown here is derived from an EMBL/GenBank/DDBJ whole genome shotgun (WGS) entry which is preliminary data.</text>
</comment>
<dbReference type="RefSeq" id="WP_094865618.1">
    <property type="nucleotide sequence ID" value="NZ_NKYE01000021.1"/>
</dbReference>
<dbReference type="PANTHER" id="PTHR33744">
    <property type="entry name" value="CARBOHYDRATE DIACID REGULATOR"/>
    <property type="match status" value="1"/>
</dbReference>
<gene>
    <name evidence="5" type="ORF">CFN78_25700</name>
</gene>
<evidence type="ECO:0000313" key="5">
    <source>
        <dbReference type="EMBL" id="OZM70322.1"/>
    </source>
</evidence>
<dbReference type="PANTHER" id="PTHR33744:SF17">
    <property type="entry name" value="CONSERVED PROTEIN"/>
    <property type="match status" value="1"/>
</dbReference>
<sequence>MSGTTLRQLLHAIGDPLLDLHPADAGLDATVSGITILDPDDELGSYPEELVLVIGARGREAIRYVRAAARRGATAAAVKVDPAQQQASGNSSELRTAAAEAGIALLAVRPDVRWDQLETLMREVLGAAAIEGEEGTDDLFSLAQTLAVLTAGSVTIEDAGNRVLAYSRSDDEVDELRRLSILGWEGPEQYLAKLREWGVFQRLRVGEEVVRIAERPDFGIRRRLAIGIRAGTQHLGTIWVQEGREPIAERAESALLGAARVAATHLLRQRNEAVPGRRSRQDLASGLLDGRISPDLVAGNLGLDPARPVAVIAFDARPGGDGSATELNRAELVNAVSVQVTSFRRAALVTTVGSRVYALLPDVPARAEQQLRSLAEEIVRVLWRRVRVRVRAGIGSPLPGLAQVGRVRGEADRVVDAMGRKGKSHQGDDQQGSDPDVATIADLRAEVLLSETLAMLEGNPDLRDPAVAALGTYDGNHGTELSASLLAFLDSMGDVRGAATALHVHPNTLRHRIRRATAVSGIDLDDPRARLLTHLQLVLATRAPE</sequence>
<feature type="domain" description="CdaR GGDEF-like" evidence="4">
    <location>
        <begin position="298"/>
        <end position="416"/>
    </location>
</feature>
<dbReference type="FunCoup" id="A0A263CW13">
    <property type="interactions" value="4"/>
</dbReference>
<dbReference type="InterPro" id="IPR025736">
    <property type="entry name" value="PucR_C-HTH_dom"/>
</dbReference>
<evidence type="ECO:0000259" key="4">
    <source>
        <dbReference type="Pfam" id="PF17853"/>
    </source>
</evidence>
<dbReference type="InParanoid" id="A0A263CW13"/>
<dbReference type="InterPro" id="IPR042070">
    <property type="entry name" value="PucR_C-HTH_sf"/>
</dbReference>
<dbReference type="InterPro" id="IPR041522">
    <property type="entry name" value="CdaR_GGDEF"/>
</dbReference>
<name>A0A263CW13_9PSEU</name>
<proteinExistence type="inferred from homology"/>
<protein>
    <submittedName>
        <fullName evidence="5">Transcriptional regulator</fullName>
    </submittedName>
</protein>
<dbReference type="Pfam" id="PF17853">
    <property type="entry name" value="GGDEF_2"/>
    <property type="match status" value="1"/>
</dbReference>
<dbReference type="InterPro" id="IPR051448">
    <property type="entry name" value="CdaR-like_regulators"/>
</dbReference>
<dbReference type="OrthoDB" id="3190266at2"/>
<evidence type="ECO:0000259" key="3">
    <source>
        <dbReference type="Pfam" id="PF13556"/>
    </source>
</evidence>
<feature type="region of interest" description="Disordered" evidence="2">
    <location>
        <begin position="417"/>
        <end position="436"/>
    </location>
</feature>
<keyword evidence="6" id="KW-1185">Reference proteome</keyword>
<dbReference type="Gene3D" id="1.10.10.2840">
    <property type="entry name" value="PucR C-terminal helix-turn-helix domain"/>
    <property type="match status" value="1"/>
</dbReference>
<comment type="similarity">
    <text evidence="1">Belongs to the CdaR family.</text>
</comment>
<evidence type="ECO:0000256" key="1">
    <source>
        <dbReference type="ARBA" id="ARBA00006754"/>
    </source>
</evidence>
<dbReference type="Proteomes" id="UP000242444">
    <property type="component" value="Unassembled WGS sequence"/>
</dbReference>